<feature type="transmembrane region" description="Helical" evidence="8">
    <location>
        <begin position="69"/>
        <end position="90"/>
    </location>
</feature>
<dbReference type="InterPro" id="IPR003689">
    <property type="entry name" value="ZIP"/>
</dbReference>
<dbReference type="Proteomes" id="UP000308489">
    <property type="component" value="Chromosome 1"/>
</dbReference>
<evidence type="ECO:0000256" key="4">
    <source>
        <dbReference type="ARBA" id="ARBA00022692"/>
    </source>
</evidence>
<sequence length="239" mass="25677">MSINLVMLLFCLCMSLIGTMIGALIGVSVKNPSEKALGFTLSLASGLMIIVSVFELIPEAIQKINIKHTCMFFLFGVVIILIINYFSYFYFKDNTIKMAILIALGIMLHNFPEGIIMGVGFMSGGSLGIKMSILIAIHDIPEGISVAAPLKYSKVSSAKILAYTFLVGFPALIGAIIGMVIGNISDIAIGGSLSTAAGIMIYVTLFEMIPKSMKLSGYKRCILGTIIGCMLGIFMILFM</sequence>
<comment type="subcellular location">
    <subcellularLocation>
        <location evidence="1">Cell membrane</location>
        <topology evidence="1">Multi-pass membrane protein</topology>
    </subcellularLocation>
</comment>
<dbReference type="OrthoDB" id="9787346at2"/>
<proteinExistence type="inferred from homology"/>
<feature type="transmembrane region" description="Helical" evidence="8">
    <location>
        <begin position="96"/>
        <end position="122"/>
    </location>
</feature>
<keyword evidence="4 8" id="KW-0812">Transmembrane</keyword>
<keyword evidence="5" id="KW-0862">Zinc</keyword>
<evidence type="ECO:0000256" key="1">
    <source>
        <dbReference type="ARBA" id="ARBA00004651"/>
    </source>
</evidence>
<dbReference type="EMBL" id="LR590481">
    <property type="protein sequence ID" value="VTQ94177.1"/>
    <property type="molecule type" value="Genomic_DNA"/>
</dbReference>
<evidence type="ECO:0000256" key="2">
    <source>
        <dbReference type="ARBA" id="ARBA00006939"/>
    </source>
</evidence>
<feature type="transmembrane region" description="Helical" evidence="8">
    <location>
        <begin position="187"/>
        <end position="209"/>
    </location>
</feature>
<keyword evidence="6 8" id="KW-1133">Transmembrane helix</keyword>
<dbReference type="PANTHER" id="PTHR11040">
    <property type="entry name" value="ZINC/IRON TRANSPORTER"/>
    <property type="match status" value="1"/>
</dbReference>
<evidence type="ECO:0000256" key="8">
    <source>
        <dbReference type="SAM" id="Phobius"/>
    </source>
</evidence>
<evidence type="ECO:0000256" key="6">
    <source>
        <dbReference type="ARBA" id="ARBA00022989"/>
    </source>
</evidence>
<evidence type="ECO:0000313" key="9">
    <source>
        <dbReference type="EMBL" id="VTQ94177.1"/>
    </source>
</evidence>
<evidence type="ECO:0000256" key="7">
    <source>
        <dbReference type="ARBA" id="ARBA00023136"/>
    </source>
</evidence>
<evidence type="ECO:0000313" key="10">
    <source>
        <dbReference type="Proteomes" id="UP000308489"/>
    </source>
</evidence>
<evidence type="ECO:0000256" key="5">
    <source>
        <dbReference type="ARBA" id="ARBA00022833"/>
    </source>
</evidence>
<feature type="transmembrane region" description="Helical" evidence="8">
    <location>
        <begin position="36"/>
        <end position="57"/>
    </location>
</feature>
<dbReference type="PANTHER" id="PTHR11040:SF211">
    <property type="entry name" value="ZINC TRANSPORTER ZIP11"/>
    <property type="match status" value="1"/>
</dbReference>
<keyword evidence="10" id="KW-1185">Reference proteome</keyword>
<dbReference type="Pfam" id="PF02535">
    <property type="entry name" value="Zip"/>
    <property type="match status" value="1"/>
</dbReference>
<feature type="transmembrane region" description="Helical" evidence="8">
    <location>
        <begin position="221"/>
        <end position="238"/>
    </location>
</feature>
<organism evidence="9 10">
    <name type="scientific">Hathewaya histolytica</name>
    <name type="common">Clostridium histolyticum</name>
    <dbReference type="NCBI Taxonomy" id="1498"/>
    <lineage>
        <taxon>Bacteria</taxon>
        <taxon>Bacillati</taxon>
        <taxon>Bacillota</taxon>
        <taxon>Clostridia</taxon>
        <taxon>Eubacteriales</taxon>
        <taxon>Clostridiaceae</taxon>
        <taxon>Hathewaya</taxon>
    </lineage>
</organism>
<reference evidence="9 10" key="1">
    <citation type="submission" date="2019-05" db="EMBL/GenBank/DDBJ databases">
        <authorList>
            <consortium name="Pathogen Informatics"/>
        </authorList>
    </citation>
    <scope>NUCLEOTIDE SEQUENCE [LARGE SCALE GENOMIC DNA]</scope>
    <source>
        <strain evidence="9 10">NCTC503</strain>
    </source>
</reference>
<name>A0A4V6KEB4_HATHI</name>
<feature type="transmembrane region" description="Helical" evidence="8">
    <location>
        <begin position="160"/>
        <end position="181"/>
    </location>
</feature>
<comment type="similarity">
    <text evidence="2">Belongs to the ZIP transporter (TC 2.A.5) family.</text>
</comment>
<protein>
    <submittedName>
        <fullName evidence="9">Zinc uptake transporter</fullName>
    </submittedName>
</protein>
<dbReference type="RefSeq" id="WP_138210815.1">
    <property type="nucleotide sequence ID" value="NZ_CBCRUQ010000002.1"/>
</dbReference>
<dbReference type="KEGG" id="hhw:NCTC503_02272"/>
<gene>
    <name evidence="9" type="primary">zupT</name>
    <name evidence="9" type="ORF">NCTC503_02272</name>
</gene>
<dbReference type="GO" id="GO:0005886">
    <property type="term" value="C:plasma membrane"/>
    <property type="evidence" value="ECO:0007669"/>
    <property type="project" value="UniProtKB-SubCell"/>
</dbReference>
<dbReference type="AlphaFoldDB" id="A0A4V6KEB4"/>
<dbReference type="GO" id="GO:0005385">
    <property type="term" value="F:zinc ion transmembrane transporter activity"/>
    <property type="evidence" value="ECO:0007669"/>
    <property type="project" value="TreeGrafter"/>
</dbReference>
<evidence type="ECO:0000256" key="3">
    <source>
        <dbReference type="ARBA" id="ARBA00022475"/>
    </source>
</evidence>
<accession>A0A4V6KEB4</accession>
<keyword evidence="3" id="KW-1003">Cell membrane</keyword>
<keyword evidence="7 8" id="KW-0472">Membrane</keyword>